<evidence type="ECO:0008006" key="4">
    <source>
        <dbReference type="Google" id="ProtNLM"/>
    </source>
</evidence>
<dbReference type="SUPFAM" id="SSF53822">
    <property type="entry name" value="Periplasmic binding protein-like I"/>
    <property type="match status" value="1"/>
</dbReference>
<dbReference type="AlphaFoldDB" id="L1KLR9"/>
<reference evidence="2 3" key="1">
    <citation type="submission" date="2012-11" db="EMBL/GenBank/DDBJ databases">
        <authorList>
            <person name="Huguet-Tapia J.C."/>
            <person name="Durkin A.S."/>
            <person name="Pettis G.S."/>
            <person name="Badger J.H."/>
        </authorList>
    </citation>
    <scope>NUCLEOTIDE SEQUENCE [LARGE SCALE GENOMIC DNA]</scope>
    <source>
        <strain evidence="2 3">91-03</strain>
    </source>
</reference>
<accession>L1KLR9</accession>
<feature type="region of interest" description="Disordered" evidence="1">
    <location>
        <begin position="68"/>
        <end position="141"/>
    </location>
</feature>
<dbReference type="Proteomes" id="UP000010411">
    <property type="component" value="Unassembled WGS sequence"/>
</dbReference>
<evidence type="ECO:0000313" key="2">
    <source>
        <dbReference type="EMBL" id="EKX61552.1"/>
    </source>
</evidence>
<sequence length="141" mass="14796">MQEGRVDGLLIASARPGHPLLDALARSAVPHVFLNRSVDGSGRNITMDVARSSVTALDHLHGLGHRAVGHIAGPAGSPPARSARRHSCATPTYWGGTRLRSRPGTSPRTAAGARRGNCCAPPTQAPARRSPPFTPAHPSRR</sequence>
<dbReference type="EMBL" id="AEJC01000587">
    <property type="protein sequence ID" value="EKX61552.1"/>
    <property type="molecule type" value="Genomic_DNA"/>
</dbReference>
<dbReference type="InterPro" id="IPR028082">
    <property type="entry name" value="Peripla_BP_I"/>
</dbReference>
<dbReference type="Gene3D" id="3.40.50.2300">
    <property type="match status" value="2"/>
</dbReference>
<evidence type="ECO:0000256" key="1">
    <source>
        <dbReference type="SAM" id="MobiDB-lite"/>
    </source>
</evidence>
<proteinExistence type="predicted"/>
<organism evidence="2 3">
    <name type="scientific">Streptomyces ipomoeae 91-03</name>
    <dbReference type="NCBI Taxonomy" id="698759"/>
    <lineage>
        <taxon>Bacteria</taxon>
        <taxon>Bacillati</taxon>
        <taxon>Actinomycetota</taxon>
        <taxon>Actinomycetes</taxon>
        <taxon>Kitasatosporales</taxon>
        <taxon>Streptomycetaceae</taxon>
        <taxon>Streptomyces</taxon>
    </lineage>
</organism>
<evidence type="ECO:0000313" key="3">
    <source>
        <dbReference type="Proteomes" id="UP000010411"/>
    </source>
</evidence>
<gene>
    <name evidence="2" type="ORF">STRIP9103_02330</name>
</gene>
<feature type="compositionally biased region" description="Low complexity" evidence="1">
    <location>
        <begin position="72"/>
        <end position="81"/>
    </location>
</feature>
<protein>
    <recommendedName>
        <fullName evidence="4">Periplasmic binding protein/LacI sugar binding domain-containing protein</fullName>
    </recommendedName>
</protein>
<name>L1KLR9_9ACTN</name>
<keyword evidence="3" id="KW-1185">Reference proteome</keyword>
<comment type="caution">
    <text evidence="2">The sequence shown here is derived from an EMBL/GenBank/DDBJ whole genome shotgun (WGS) entry which is preliminary data.</text>
</comment>